<accession>A0A1H9TI69</accession>
<dbReference type="STRING" id="64702.SAMN05443377_12342"/>
<organism evidence="2 3">
    <name type="scientific">Propionibacterium cyclohexanicum</name>
    <dbReference type="NCBI Taxonomy" id="64702"/>
    <lineage>
        <taxon>Bacteria</taxon>
        <taxon>Bacillati</taxon>
        <taxon>Actinomycetota</taxon>
        <taxon>Actinomycetes</taxon>
        <taxon>Propionibacteriales</taxon>
        <taxon>Propionibacteriaceae</taxon>
        <taxon>Propionibacterium</taxon>
    </lineage>
</organism>
<dbReference type="InterPro" id="IPR007214">
    <property type="entry name" value="YbaK/aa-tRNA-synth-assoc-dom"/>
</dbReference>
<evidence type="ECO:0000313" key="3">
    <source>
        <dbReference type="Proteomes" id="UP000198815"/>
    </source>
</evidence>
<dbReference type="CDD" id="cd04333">
    <property type="entry name" value="ProX_deacylase"/>
    <property type="match status" value="1"/>
</dbReference>
<feature type="domain" description="YbaK/aminoacyl-tRNA synthetase-associated" evidence="1">
    <location>
        <begin position="33"/>
        <end position="149"/>
    </location>
</feature>
<dbReference type="Proteomes" id="UP000198815">
    <property type="component" value="Unassembled WGS sequence"/>
</dbReference>
<dbReference type="OrthoDB" id="8536235at2"/>
<dbReference type="InterPro" id="IPR036754">
    <property type="entry name" value="YbaK/aa-tRNA-synt-asso_dom_sf"/>
</dbReference>
<keyword evidence="3" id="KW-1185">Reference proteome</keyword>
<dbReference type="GO" id="GO:0002161">
    <property type="term" value="F:aminoacyl-tRNA deacylase activity"/>
    <property type="evidence" value="ECO:0007669"/>
    <property type="project" value="InterPro"/>
</dbReference>
<dbReference type="Pfam" id="PF04073">
    <property type="entry name" value="tRNA_edit"/>
    <property type="match status" value="1"/>
</dbReference>
<name>A0A1H9TI69_9ACTN</name>
<dbReference type="AlphaFoldDB" id="A0A1H9TI69"/>
<evidence type="ECO:0000313" key="2">
    <source>
        <dbReference type="EMBL" id="SER96895.1"/>
    </source>
</evidence>
<dbReference type="EMBL" id="FOGZ01000023">
    <property type="protein sequence ID" value="SER96895.1"/>
    <property type="molecule type" value="Genomic_DNA"/>
</dbReference>
<protein>
    <submittedName>
        <fullName evidence="2">Cys-tRNA(Pro) deacylase, prolyl-tRNA editing enzyme YbaK/EbsC</fullName>
    </submittedName>
</protein>
<gene>
    <name evidence="2" type="ORF">SAMN05443377_12342</name>
</gene>
<dbReference type="Gene3D" id="3.90.960.10">
    <property type="entry name" value="YbaK/aminoacyl-tRNA synthetase-associated domain"/>
    <property type="match status" value="1"/>
</dbReference>
<dbReference type="PANTHER" id="PTHR30411">
    <property type="entry name" value="CYTOPLASMIC PROTEIN"/>
    <property type="match status" value="1"/>
</dbReference>
<evidence type="ECO:0000259" key="1">
    <source>
        <dbReference type="Pfam" id="PF04073"/>
    </source>
</evidence>
<dbReference type="SUPFAM" id="SSF55826">
    <property type="entry name" value="YbaK/ProRS associated domain"/>
    <property type="match status" value="1"/>
</dbReference>
<dbReference type="PANTHER" id="PTHR30411:SF1">
    <property type="entry name" value="CYTOPLASMIC PROTEIN"/>
    <property type="match status" value="1"/>
</dbReference>
<sequence>MTIEKPLPQRSQVVQQRLDKAGIPGRVRELPDSTRTAADAASALDCEVGAIASSLLFLADGQPVLVMTSGRHRVDTDHLARQLGATSVTMAPAKLVREITGQAIGGVSPVGHPAPVRTVVDEALEDYEVIWAAGGTPHTVFPLTFADLVAITGGTPIRVAED</sequence>
<proteinExistence type="predicted"/>
<dbReference type="RefSeq" id="WP_091970790.1">
    <property type="nucleotide sequence ID" value="NZ_FOGZ01000023.1"/>
</dbReference>
<reference evidence="2 3" key="1">
    <citation type="submission" date="2016-10" db="EMBL/GenBank/DDBJ databases">
        <authorList>
            <person name="de Groot N.N."/>
        </authorList>
    </citation>
    <scope>NUCLEOTIDE SEQUENCE [LARGE SCALE GENOMIC DNA]</scope>
    <source>
        <strain evidence="2 3">DSM 16859</strain>
    </source>
</reference>